<reference evidence="6 7" key="1">
    <citation type="submission" date="2019-09" db="EMBL/GenBank/DDBJ databases">
        <title>Draft genome sequence of various Type strains from the CCUG.</title>
        <authorList>
            <person name="Pineiro-Iglesias B."/>
            <person name="Tunovic T."/>
            <person name="Unosson C."/>
            <person name="Inganas E."/>
            <person name="Ohlen M."/>
            <person name="Cardew S."/>
            <person name="Jensie-Markopoulos S."/>
            <person name="Salva-Serra F."/>
            <person name="Jaen-Luchoro D."/>
            <person name="Karlsson R."/>
            <person name="Svensson-Stadler L."/>
            <person name="Chun J."/>
            <person name="Moore E."/>
        </authorList>
    </citation>
    <scope>NUCLEOTIDE SEQUENCE [LARGE SCALE GENOMIC DNA]</scope>
    <source>
        <strain evidence="6 7">CCUG 56969T</strain>
    </source>
</reference>
<keyword evidence="2" id="KW-0805">Transcription regulation</keyword>
<dbReference type="Pfam" id="PF03466">
    <property type="entry name" value="LysR_substrate"/>
    <property type="match status" value="1"/>
</dbReference>
<evidence type="ECO:0000313" key="7">
    <source>
        <dbReference type="Proteomes" id="UP000322521"/>
    </source>
</evidence>
<keyword evidence="3" id="KW-0238">DNA-binding</keyword>
<dbReference type="PANTHER" id="PTHR30537">
    <property type="entry name" value="HTH-TYPE TRANSCRIPTIONAL REGULATOR"/>
    <property type="match status" value="1"/>
</dbReference>
<organism evidence="6 7">
    <name type="scientific">Vibrio gigantis</name>
    <dbReference type="NCBI Taxonomy" id="296199"/>
    <lineage>
        <taxon>Bacteria</taxon>
        <taxon>Pseudomonadati</taxon>
        <taxon>Pseudomonadota</taxon>
        <taxon>Gammaproteobacteria</taxon>
        <taxon>Vibrionales</taxon>
        <taxon>Vibrionaceae</taxon>
        <taxon>Vibrio</taxon>
    </lineage>
</organism>
<feature type="domain" description="HTH lysR-type" evidence="5">
    <location>
        <begin position="1"/>
        <end position="59"/>
    </location>
</feature>
<dbReference type="AlphaFoldDB" id="A0A5M9P585"/>
<dbReference type="InterPro" id="IPR000847">
    <property type="entry name" value="LysR_HTH_N"/>
</dbReference>
<dbReference type="Gene3D" id="3.40.190.290">
    <property type="match status" value="1"/>
</dbReference>
<dbReference type="InterPro" id="IPR005119">
    <property type="entry name" value="LysR_subst-bd"/>
</dbReference>
<dbReference type="PRINTS" id="PR00039">
    <property type="entry name" value="HTHLYSR"/>
</dbReference>
<dbReference type="CDD" id="cd08422">
    <property type="entry name" value="PBP2_CrgA_like"/>
    <property type="match status" value="1"/>
</dbReference>
<dbReference type="OrthoDB" id="9786526at2"/>
<keyword evidence="4" id="KW-0804">Transcription</keyword>
<comment type="similarity">
    <text evidence="1">Belongs to the LysR transcriptional regulatory family.</text>
</comment>
<sequence length="297" mass="33045">MDKLGAMRVFLRVIQTGSFSAAAREQNTSQATVSKKVAALEDNLGVKLITRTSRELSLTQAGQEYYEHCTTIIQEIEEVEASVRSQVSSPKGTLRIAAPAPLARILLAPLIAEFLSEYPEIEIDMVIDERHIDLVAEGIDVAIRARNLEDSSLIARPLFSNPLLLVASPSYIEKHGVPKHPLDLKGHDCIVYTFNRSLNNWHFSNHSQQISVPVRGVFRSNSGETNLEMALAGLGITQLPIWMIDEYLKTGALVTVLEGFPSDSIPINAIYPQSRHIPLKVRCFVNYLQDKLRGKYP</sequence>
<evidence type="ECO:0000256" key="3">
    <source>
        <dbReference type="ARBA" id="ARBA00023125"/>
    </source>
</evidence>
<dbReference type="InterPro" id="IPR036390">
    <property type="entry name" value="WH_DNA-bd_sf"/>
</dbReference>
<dbReference type="GO" id="GO:0003700">
    <property type="term" value="F:DNA-binding transcription factor activity"/>
    <property type="evidence" value="ECO:0007669"/>
    <property type="project" value="InterPro"/>
</dbReference>
<dbReference type="GO" id="GO:0003677">
    <property type="term" value="F:DNA binding"/>
    <property type="evidence" value="ECO:0007669"/>
    <property type="project" value="UniProtKB-KW"/>
</dbReference>
<keyword evidence="7" id="KW-1185">Reference proteome</keyword>
<dbReference type="FunFam" id="1.10.10.10:FF:000001">
    <property type="entry name" value="LysR family transcriptional regulator"/>
    <property type="match status" value="1"/>
</dbReference>
<dbReference type="SUPFAM" id="SSF53850">
    <property type="entry name" value="Periplasmic binding protein-like II"/>
    <property type="match status" value="1"/>
</dbReference>
<evidence type="ECO:0000313" key="6">
    <source>
        <dbReference type="EMBL" id="KAA8681270.1"/>
    </source>
</evidence>
<dbReference type="Proteomes" id="UP000322521">
    <property type="component" value="Unassembled WGS sequence"/>
</dbReference>
<comment type="caution">
    <text evidence="6">The sequence shown here is derived from an EMBL/GenBank/DDBJ whole genome shotgun (WGS) entry which is preliminary data.</text>
</comment>
<accession>A0A5M9P585</accession>
<gene>
    <name evidence="6" type="ORF">F4W18_01610</name>
</gene>
<dbReference type="InterPro" id="IPR058163">
    <property type="entry name" value="LysR-type_TF_proteobact-type"/>
</dbReference>
<dbReference type="Gene3D" id="1.10.10.10">
    <property type="entry name" value="Winged helix-like DNA-binding domain superfamily/Winged helix DNA-binding domain"/>
    <property type="match status" value="1"/>
</dbReference>
<protein>
    <submittedName>
        <fullName evidence="6">LysR family transcriptional regulator</fullName>
    </submittedName>
</protein>
<dbReference type="PROSITE" id="PS50931">
    <property type="entry name" value="HTH_LYSR"/>
    <property type="match status" value="1"/>
</dbReference>
<name>A0A5M9P585_9VIBR</name>
<dbReference type="SUPFAM" id="SSF46785">
    <property type="entry name" value="Winged helix' DNA-binding domain"/>
    <property type="match status" value="1"/>
</dbReference>
<evidence type="ECO:0000256" key="4">
    <source>
        <dbReference type="ARBA" id="ARBA00023163"/>
    </source>
</evidence>
<dbReference type="InterPro" id="IPR036388">
    <property type="entry name" value="WH-like_DNA-bd_sf"/>
</dbReference>
<evidence type="ECO:0000256" key="2">
    <source>
        <dbReference type="ARBA" id="ARBA00023015"/>
    </source>
</evidence>
<proteinExistence type="inferred from homology"/>
<dbReference type="FunFam" id="3.40.190.290:FF:000001">
    <property type="entry name" value="Transcriptional regulator, LysR family"/>
    <property type="match status" value="1"/>
</dbReference>
<dbReference type="Pfam" id="PF00126">
    <property type="entry name" value="HTH_1"/>
    <property type="match status" value="1"/>
</dbReference>
<evidence type="ECO:0000256" key="1">
    <source>
        <dbReference type="ARBA" id="ARBA00009437"/>
    </source>
</evidence>
<dbReference type="EMBL" id="VXJS01000001">
    <property type="protein sequence ID" value="KAA8681270.1"/>
    <property type="molecule type" value="Genomic_DNA"/>
</dbReference>
<dbReference type="PANTHER" id="PTHR30537:SF80">
    <property type="entry name" value="TRANSCRIPTIONAL REGULATOR"/>
    <property type="match status" value="1"/>
</dbReference>
<evidence type="ECO:0000259" key="5">
    <source>
        <dbReference type="PROSITE" id="PS50931"/>
    </source>
</evidence>